<reference evidence="5" key="3">
    <citation type="submission" date="2025-08" db="UniProtKB">
        <authorList>
            <consortium name="Ensembl"/>
        </authorList>
    </citation>
    <scope>IDENTIFICATION</scope>
    <source>
        <strain evidence="5">HSOK</strain>
    </source>
</reference>
<dbReference type="InterPro" id="IPR000727">
    <property type="entry name" value="T_SNARE_dom"/>
</dbReference>
<dbReference type="GO" id="GO:0016020">
    <property type="term" value="C:membrane"/>
    <property type="evidence" value="ECO:0007669"/>
    <property type="project" value="InterPro"/>
</dbReference>
<dbReference type="SUPFAM" id="SSF47661">
    <property type="entry name" value="t-snare proteins"/>
    <property type="match status" value="1"/>
</dbReference>
<organism evidence="5 6">
    <name type="scientific">Oryzias latipes</name>
    <name type="common">Japanese rice fish</name>
    <name type="synonym">Japanese killifish</name>
    <dbReference type="NCBI Taxonomy" id="8090"/>
    <lineage>
        <taxon>Eukaryota</taxon>
        <taxon>Metazoa</taxon>
        <taxon>Chordata</taxon>
        <taxon>Craniata</taxon>
        <taxon>Vertebrata</taxon>
        <taxon>Euteleostomi</taxon>
        <taxon>Actinopterygii</taxon>
        <taxon>Neopterygii</taxon>
        <taxon>Teleostei</taxon>
        <taxon>Neoteleostei</taxon>
        <taxon>Acanthomorphata</taxon>
        <taxon>Ovalentaria</taxon>
        <taxon>Atherinomorphae</taxon>
        <taxon>Beloniformes</taxon>
        <taxon>Adrianichthyidae</taxon>
        <taxon>Oryziinae</taxon>
        <taxon>Oryzias</taxon>
    </lineage>
</organism>
<accession>A0A3P9IXR9</accession>
<dbReference type="InterPro" id="IPR006012">
    <property type="entry name" value="Syntaxin/epimorphin_CS"/>
</dbReference>
<evidence type="ECO:0000259" key="4">
    <source>
        <dbReference type="PROSITE" id="PS50192"/>
    </source>
</evidence>
<protein>
    <submittedName>
        <fullName evidence="5">Syntaxin 11</fullName>
    </submittedName>
</protein>
<proteinExistence type="inferred from homology"/>
<dbReference type="Gene3D" id="1.20.58.70">
    <property type="match status" value="1"/>
</dbReference>
<reference evidence="5" key="4">
    <citation type="submission" date="2025-09" db="UniProtKB">
        <authorList>
            <consortium name="Ensembl"/>
        </authorList>
    </citation>
    <scope>IDENTIFICATION</scope>
    <source>
        <strain evidence="5">HSOK</strain>
    </source>
</reference>
<dbReference type="SMART" id="SM00503">
    <property type="entry name" value="SynN"/>
    <property type="match status" value="1"/>
</dbReference>
<name>A0A3P9IXR9_ORYLA</name>
<evidence type="ECO:0000256" key="3">
    <source>
        <dbReference type="RuleBase" id="RU003858"/>
    </source>
</evidence>
<reference evidence="5 6" key="2">
    <citation type="submission" date="2017-04" db="EMBL/GenBank/DDBJ databases">
        <title>CpG methylation of centromeres and impact of large insertions on vertebrate speciation.</title>
        <authorList>
            <person name="Ichikawa K."/>
            <person name="Yoshimura J."/>
            <person name="Morishita S."/>
        </authorList>
    </citation>
    <scope>NUCLEOTIDE SEQUENCE</scope>
    <source>
        <strain evidence="5 6">HSOK</strain>
    </source>
</reference>
<evidence type="ECO:0000256" key="2">
    <source>
        <dbReference type="ARBA" id="ARBA00023054"/>
    </source>
</evidence>
<dbReference type="GO" id="GO:0005484">
    <property type="term" value="F:SNAP receptor activity"/>
    <property type="evidence" value="ECO:0007669"/>
    <property type="project" value="InterPro"/>
</dbReference>
<feature type="domain" description="T-SNARE coiled-coil homology" evidence="4">
    <location>
        <begin position="213"/>
        <end position="275"/>
    </location>
</feature>
<dbReference type="InterPro" id="IPR045242">
    <property type="entry name" value="Syntaxin"/>
</dbReference>
<dbReference type="PANTHER" id="PTHR19957">
    <property type="entry name" value="SYNTAXIN"/>
    <property type="match status" value="1"/>
</dbReference>
<evidence type="ECO:0000256" key="1">
    <source>
        <dbReference type="ARBA" id="ARBA00009063"/>
    </source>
</evidence>
<dbReference type="GO" id="GO:0016192">
    <property type="term" value="P:vesicle-mediated transport"/>
    <property type="evidence" value="ECO:0007669"/>
    <property type="project" value="InterPro"/>
</dbReference>
<dbReference type="Proteomes" id="UP000265200">
    <property type="component" value="Chromosome 24"/>
</dbReference>
<dbReference type="FunFam" id="1.20.58.70:FF:000042">
    <property type="entry name" value="Syntaxin 11b, tandem duplicate 2"/>
    <property type="match status" value="1"/>
</dbReference>
<dbReference type="PROSITE" id="PS00914">
    <property type="entry name" value="SYNTAXIN"/>
    <property type="match status" value="1"/>
</dbReference>
<dbReference type="GO" id="GO:0006886">
    <property type="term" value="P:intracellular protein transport"/>
    <property type="evidence" value="ECO:0007669"/>
    <property type="project" value="InterPro"/>
</dbReference>
<dbReference type="InterPro" id="IPR006011">
    <property type="entry name" value="Syntaxin_N"/>
</dbReference>
<evidence type="ECO:0000313" key="5">
    <source>
        <dbReference type="Ensembl" id="ENSORLP00015024696.1"/>
    </source>
</evidence>
<dbReference type="InterPro" id="IPR010989">
    <property type="entry name" value="SNARE"/>
</dbReference>
<dbReference type="SMART" id="SM00397">
    <property type="entry name" value="t_SNARE"/>
    <property type="match status" value="1"/>
</dbReference>
<evidence type="ECO:0000313" key="6">
    <source>
        <dbReference type="Proteomes" id="UP000265200"/>
    </source>
</evidence>
<dbReference type="Pfam" id="PF00804">
    <property type="entry name" value="Syntaxin"/>
    <property type="match status" value="1"/>
</dbReference>
<reference key="1">
    <citation type="journal article" date="2007" name="Nature">
        <title>The medaka draft genome and insights into vertebrate genome evolution.</title>
        <authorList>
            <person name="Kasahara M."/>
            <person name="Naruse K."/>
            <person name="Sasaki S."/>
            <person name="Nakatani Y."/>
            <person name="Qu W."/>
            <person name="Ahsan B."/>
            <person name="Yamada T."/>
            <person name="Nagayasu Y."/>
            <person name="Doi K."/>
            <person name="Kasai Y."/>
            <person name="Jindo T."/>
            <person name="Kobayashi D."/>
            <person name="Shimada A."/>
            <person name="Toyoda A."/>
            <person name="Kuroki Y."/>
            <person name="Fujiyama A."/>
            <person name="Sasaki T."/>
            <person name="Shimizu A."/>
            <person name="Asakawa S."/>
            <person name="Shimizu N."/>
            <person name="Hashimoto S."/>
            <person name="Yang J."/>
            <person name="Lee Y."/>
            <person name="Matsushima K."/>
            <person name="Sugano S."/>
            <person name="Sakaizumi M."/>
            <person name="Narita T."/>
            <person name="Ohishi K."/>
            <person name="Haga S."/>
            <person name="Ohta F."/>
            <person name="Nomoto H."/>
            <person name="Nogata K."/>
            <person name="Morishita T."/>
            <person name="Endo T."/>
            <person name="Shin-I T."/>
            <person name="Takeda H."/>
            <person name="Morishita S."/>
            <person name="Kohara Y."/>
        </authorList>
    </citation>
    <scope>NUCLEOTIDE SEQUENCE [LARGE SCALE GENOMIC DNA]</scope>
    <source>
        <strain>Hd-rR</strain>
    </source>
</reference>
<dbReference type="AlphaFoldDB" id="A0A3P9IXR9"/>
<dbReference type="PANTHER" id="PTHR19957:SF30">
    <property type="entry name" value="SYNTAXIN-11"/>
    <property type="match status" value="1"/>
</dbReference>
<sequence length="295" mass="33738">MRDMMERLQTIVEEEVDKDSGCFVPECDVDKGPLTLEAVIFEKSNTMEEILHEASLIRKSIILLSLDVERLKNNNERYGTSVSRFSILKRDSDSIARKIQHQGDSVYKRIQALGDRANELEQTEGGNRAVSRIARVQYDTLAFALRSAMENYNSAEEKQREICKTRIQRQASIIGKDISDEHLNDLVNKGGEGWEELCQSLQPPSAQSCRTALNEIKTRHTELVNLEARLKDIHEMFLQMAVLVQEQGSLLNSIETHVGKTEEHLENSDRKFKEALIHKKKNPCLTCCPCLPRWK</sequence>
<comment type="similarity">
    <text evidence="1 3">Belongs to the syntaxin family.</text>
</comment>
<keyword evidence="2" id="KW-0175">Coiled coil</keyword>
<dbReference type="Ensembl" id="ENSORLT00015007275.1">
    <property type="protein sequence ID" value="ENSORLP00015024696.1"/>
    <property type="gene ID" value="ENSORLG00015005403.1"/>
</dbReference>
<dbReference type="PROSITE" id="PS50192">
    <property type="entry name" value="T_SNARE"/>
    <property type="match status" value="1"/>
</dbReference>